<dbReference type="Pfam" id="PF00356">
    <property type="entry name" value="LacI"/>
    <property type="match status" value="1"/>
</dbReference>
<gene>
    <name evidence="6" type="ORF">P7680_12700</name>
</gene>
<evidence type="ECO:0000259" key="5">
    <source>
        <dbReference type="PROSITE" id="PS50932"/>
    </source>
</evidence>
<keyword evidence="2" id="KW-0238">DNA-binding</keyword>
<evidence type="ECO:0000313" key="7">
    <source>
        <dbReference type="Proteomes" id="UP001529180"/>
    </source>
</evidence>
<keyword evidence="3" id="KW-0804">Transcription</keyword>
<dbReference type="PANTHER" id="PTHR30146:SF109">
    <property type="entry name" value="HTH-TYPE TRANSCRIPTIONAL REGULATOR GALS"/>
    <property type="match status" value="1"/>
</dbReference>
<dbReference type="EMBL" id="JARSBO010000006">
    <property type="protein sequence ID" value="MDG4719861.1"/>
    <property type="molecule type" value="Genomic_DNA"/>
</dbReference>
<evidence type="ECO:0000256" key="2">
    <source>
        <dbReference type="ARBA" id="ARBA00023125"/>
    </source>
</evidence>
<evidence type="ECO:0000313" key="6">
    <source>
        <dbReference type="EMBL" id="MDG4719861.1"/>
    </source>
</evidence>
<dbReference type="PROSITE" id="PS50932">
    <property type="entry name" value="HTH_LACI_2"/>
    <property type="match status" value="1"/>
</dbReference>
<proteinExistence type="predicted"/>
<feature type="region of interest" description="Disordered" evidence="4">
    <location>
        <begin position="1"/>
        <end position="21"/>
    </location>
</feature>
<dbReference type="PANTHER" id="PTHR30146">
    <property type="entry name" value="LACI-RELATED TRANSCRIPTIONAL REPRESSOR"/>
    <property type="match status" value="1"/>
</dbReference>
<dbReference type="SUPFAM" id="SSF47413">
    <property type="entry name" value="lambda repressor-like DNA-binding domains"/>
    <property type="match status" value="1"/>
</dbReference>
<dbReference type="Proteomes" id="UP001529180">
    <property type="component" value="Unassembled WGS sequence"/>
</dbReference>
<evidence type="ECO:0000256" key="3">
    <source>
        <dbReference type="ARBA" id="ARBA00023163"/>
    </source>
</evidence>
<protein>
    <submittedName>
        <fullName evidence="6">LacI family transcriptional regulator</fullName>
    </submittedName>
</protein>
<accession>A0ABT6GCP6</accession>
<dbReference type="InterPro" id="IPR010982">
    <property type="entry name" value="Lambda_DNA-bd_dom_sf"/>
</dbReference>
<dbReference type="Gene3D" id="3.40.50.2300">
    <property type="match status" value="2"/>
</dbReference>
<dbReference type="SUPFAM" id="SSF53822">
    <property type="entry name" value="Periplasmic binding protein-like I"/>
    <property type="match status" value="1"/>
</dbReference>
<dbReference type="Pfam" id="PF13377">
    <property type="entry name" value="Peripla_BP_3"/>
    <property type="match status" value="1"/>
</dbReference>
<dbReference type="RefSeq" id="WP_220151694.1">
    <property type="nucleotide sequence ID" value="NZ_JARSBO010000006.1"/>
</dbReference>
<organism evidence="6 7">
    <name type="scientific">Thalassospira aquimaris</name>
    <dbReference type="NCBI Taxonomy" id="3037796"/>
    <lineage>
        <taxon>Bacteria</taxon>
        <taxon>Pseudomonadati</taxon>
        <taxon>Pseudomonadota</taxon>
        <taxon>Alphaproteobacteria</taxon>
        <taxon>Rhodospirillales</taxon>
        <taxon>Thalassospiraceae</taxon>
        <taxon>Thalassospira</taxon>
    </lineage>
</organism>
<dbReference type="Gene3D" id="1.10.260.40">
    <property type="entry name" value="lambda repressor-like DNA-binding domains"/>
    <property type="match status" value="1"/>
</dbReference>
<reference evidence="6 7" key="1">
    <citation type="submission" date="2023-03" db="EMBL/GenBank/DDBJ databases">
        <title>Strain FZY0004 represents a novel species in the genus Thalassospira isolated from seawater.</title>
        <authorList>
            <person name="Fu Z.-Y."/>
        </authorList>
    </citation>
    <scope>NUCLEOTIDE SEQUENCE [LARGE SCALE GENOMIC DNA]</scope>
    <source>
        <strain evidence="6 7">FZY0004</strain>
    </source>
</reference>
<dbReference type="CDD" id="cd20009">
    <property type="entry name" value="PBP1_RafR-like"/>
    <property type="match status" value="1"/>
</dbReference>
<dbReference type="InterPro" id="IPR028082">
    <property type="entry name" value="Peripla_BP_I"/>
</dbReference>
<evidence type="ECO:0000256" key="4">
    <source>
        <dbReference type="SAM" id="MobiDB-lite"/>
    </source>
</evidence>
<dbReference type="InterPro" id="IPR046335">
    <property type="entry name" value="LacI/GalR-like_sensor"/>
</dbReference>
<dbReference type="SMART" id="SM00354">
    <property type="entry name" value="HTH_LACI"/>
    <property type="match status" value="1"/>
</dbReference>
<feature type="domain" description="HTH lacI-type" evidence="5">
    <location>
        <begin position="22"/>
        <end position="76"/>
    </location>
</feature>
<keyword evidence="7" id="KW-1185">Reference proteome</keyword>
<keyword evidence="1" id="KW-0805">Transcription regulation</keyword>
<comment type="caution">
    <text evidence="6">The sequence shown here is derived from an EMBL/GenBank/DDBJ whole genome shotgun (WGS) entry which is preliminary data.</text>
</comment>
<dbReference type="CDD" id="cd01392">
    <property type="entry name" value="HTH_LacI"/>
    <property type="match status" value="1"/>
</dbReference>
<dbReference type="InterPro" id="IPR000843">
    <property type="entry name" value="HTH_LacI"/>
</dbReference>
<name>A0ABT6GCP6_9PROT</name>
<evidence type="ECO:0000256" key="1">
    <source>
        <dbReference type="ARBA" id="ARBA00023015"/>
    </source>
</evidence>
<sequence>MGKLSDPYLTGKGAMSSPRSRPTLKTIAEMTGLGVTTVSRALKDAPDIGAKTKERVRKVADAIGYHPDRAGVRLRTGKTNVISLILDQTDKVPEFARRMIVGISEAIRGTPYHLVVTPQSRLDDPMDPVRYILETRAADGVILTHIRPDDERVHALRQSGLPFVTHGRCQTILDHAYHDFDNRAFSRVATERMIKRGRKRLALLAPPSEFSYYQETLAGLAEVAESAGIPFKVLPGVDLDSSIEVLRQAGMAMRHQEYMPDGIICGSELCAMALIDGMTQSGLEVGKDVDVIAKETSDLLDLTRPRVDSLREDLIVAGQQLASHLLDVINGAAPDTLQTLSDPIPVWRINQS</sequence>